<accession>A0A845ASR2</accession>
<comment type="caution">
    <text evidence="2">The sequence shown here is derived from an EMBL/GenBank/DDBJ whole genome shotgun (WGS) entry which is preliminary data.</text>
</comment>
<name>A0A845ASR2_9SPHN</name>
<dbReference type="EMBL" id="WTYE01000001">
    <property type="protein sequence ID" value="MXP32529.1"/>
    <property type="molecule type" value="Genomic_DNA"/>
</dbReference>
<dbReference type="PANTHER" id="PTHR43283:SF14">
    <property type="entry name" value="BLL8153 PROTEIN"/>
    <property type="match status" value="1"/>
</dbReference>
<dbReference type="OrthoDB" id="9814204at2"/>
<evidence type="ECO:0000313" key="3">
    <source>
        <dbReference type="Proteomes" id="UP000446786"/>
    </source>
</evidence>
<dbReference type="RefSeq" id="WP_160779863.1">
    <property type="nucleotide sequence ID" value="NZ_BAAAZF010000001.1"/>
</dbReference>
<gene>
    <name evidence="2" type="ORF">GRI94_11930</name>
</gene>
<dbReference type="Proteomes" id="UP000446786">
    <property type="component" value="Unassembled WGS sequence"/>
</dbReference>
<reference evidence="2 3" key="1">
    <citation type="submission" date="2019-12" db="EMBL/GenBank/DDBJ databases">
        <title>Genomic-based taxomic classification of the family Erythrobacteraceae.</title>
        <authorList>
            <person name="Xu L."/>
        </authorList>
    </citation>
    <scope>NUCLEOTIDE SEQUENCE [LARGE SCALE GENOMIC DNA]</scope>
    <source>
        <strain evidence="2 3">JCM 16677</strain>
    </source>
</reference>
<dbReference type="InterPro" id="IPR001466">
    <property type="entry name" value="Beta-lactam-related"/>
</dbReference>
<keyword evidence="3" id="KW-1185">Reference proteome</keyword>
<dbReference type="InterPro" id="IPR050789">
    <property type="entry name" value="Diverse_Enzym_Activities"/>
</dbReference>
<feature type="domain" description="Beta-lactamase-related" evidence="1">
    <location>
        <begin position="98"/>
        <end position="370"/>
    </location>
</feature>
<dbReference type="InterPro" id="IPR012338">
    <property type="entry name" value="Beta-lactam/transpept-like"/>
</dbReference>
<evidence type="ECO:0000313" key="2">
    <source>
        <dbReference type="EMBL" id="MXP32529.1"/>
    </source>
</evidence>
<dbReference type="GO" id="GO:0016787">
    <property type="term" value="F:hydrolase activity"/>
    <property type="evidence" value="ECO:0007669"/>
    <property type="project" value="UniProtKB-KW"/>
</dbReference>
<evidence type="ECO:0000259" key="1">
    <source>
        <dbReference type="Pfam" id="PF00144"/>
    </source>
</evidence>
<dbReference type="Pfam" id="PF00144">
    <property type="entry name" value="Beta-lactamase"/>
    <property type="match status" value="1"/>
</dbReference>
<dbReference type="Gene3D" id="3.40.710.10">
    <property type="entry name" value="DD-peptidase/beta-lactamase superfamily"/>
    <property type="match status" value="1"/>
</dbReference>
<dbReference type="AlphaFoldDB" id="A0A845ASR2"/>
<keyword evidence="2" id="KW-0378">Hydrolase</keyword>
<dbReference type="SUPFAM" id="SSF56601">
    <property type="entry name" value="beta-lactamase/transpeptidase-like"/>
    <property type="match status" value="1"/>
</dbReference>
<dbReference type="PANTHER" id="PTHR43283">
    <property type="entry name" value="BETA-LACTAMASE-RELATED"/>
    <property type="match status" value="1"/>
</dbReference>
<protein>
    <submittedName>
        <fullName evidence="2">Serine hydrolase</fullName>
    </submittedName>
</protein>
<organism evidence="2 3">
    <name type="scientific">Parerythrobacter jejuensis</name>
    <dbReference type="NCBI Taxonomy" id="795812"/>
    <lineage>
        <taxon>Bacteria</taxon>
        <taxon>Pseudomonadati</taxon>
        <taxon>Pseudomonadota</taxon>
        <taxon>Alphaproteobacteria</taxon>
        <taxon>Sphingomonadales</taxon>
        <taxon>Erythrobacteraceae</taxon>
        <taxon>Parerythrobacter</taxon>
    </lineage>
</organism>
<sequence>MTKWILGAVAVIAVVLGVGYFSLDRDQRMLLSNLPTDRNVLFWSVEQRDAAFRTMDALPVLAEARVIEAGEATYPLPEGLPLDLNYDLDGYFADQRTSALVIVHDGKVVLERYGLDFGPEGKWTSFSVAKSLTSTMVGAAIKDGAIESIDDPVTKYITGLEGSPYEDVSVAQLLTMTSGVMWNEDYTDPNSDVARFNEHQAADGEDVTVSYMKTLAQEAPPGEKWVYKTGETNLIGVLVSEATGKPLGEYLSEKIWAPFGMEQDATWLLGSTGHEISGCCVQASTRDMARFGLFVLGGGVAGGEKVVPDGWFEAATVKQADIGAPGKGYGYQWWTNDDGSFAAQGIFGQGIFIDPARKLVIASNSNWPTATDYEGVGSQREEFYRAVQAAIDRQAGPIMQEAEAVAAE</sequence>
<proteinExistence type="predicted"/>